<evidence type="ECO:0000313" key="2">
    <source>
        <dbReference type="Proteomes" id="UP000266234"/>
    </source>
</evidence>
<evidence type="ECO:0000313" key="1">
    <source>
        <dbReference type="EMBL" id="RGP77956.1"/>
    </source>
</evidence>
<name>A0A395T0E8_9HYPO</name>
<accession>A0A395T0E8</accession>
<gene>
    <name evidence="1" type="ORF">FLONG3_3913</name>
</gene>
<protein>
    <submittedName>
        <fullName evidence="1">Uncharacterized protein</fullName>
    </submittedName>
</protein>
<comment type="caution">
    <text evidence="1">The sequence shown here is derived from an EMBL/GenBank/DDBJ whole genome shotgun (WGS) entry which is preliminary data.</text>
</comment>
<sequence length="230" mass="26529">MRLLWWMVKYHSNGDFDVEFDCPVEGRSIYLTDVFHEGVTIENGKICLGSRSGWLFGENPVPPVSDKDKRRFSFEIKQSPQRHSEFPRFIVEFASNDEFILRPRGLAGHDDYIAISNNGVFSPCASREDAQRFKYKVTQFGVELWVDGGRPATIGNSFGKYEEGSLSIPILIHDTENMYVVDSENVITKKQLLRKLILDREKELLARKLDLDTDPCLDIDAFDIDRYDYC</sequence>
<reference evidence="1 2" key="1">
    <citation type="journal article" date="2018" name="PLoS Pathog.">
        <title>Evolution of structural diversity of trichothecenes, a family of toxins produced by plant pathogenic and entomopathogenic fungi.</title>
        <authorList>
            <person name="Proctor R.H."/>
            <person name="McCormick S.P."/>
            <person name="Kim H.S."/>
            <person name="Cardoza R.E."/>
            <person name="Stanley A.M."/>
            <person name="Lindo L."/>
            <person name="Kelly A."/>
            <person name="Brown D.W."/>
            <person name="Lee T."/>
            <person name="Vaughan M.M."/>
            <person name="Alexander N.J."/>
            <person name="Busman M."/>
            <person name="Gutierrez S."/>
        </authorList>
    </citation>
    <scope>NUCLEOTIDE SEQUENCE [LARGE SCALE GENOMIC DNA]</scope>
    <source>
        <strain evidence="1 2">NRRL 20695</strain>
    </source>
</reference>
<keyword evidence="2" id="KW-1185">Reference proteome</keyword>
<dbReference type="AlphaFoldDB" id="A0A395T0E8"/>
<dbReference type="Proteomes" id="UP000266234">
    <property type="component" value="Unassembled WGS sequence"/>
</dbReference>
<dbReference type="EMBL" id="PXOG01000081">
    <property type="protein sequence ID" value="RGP77956.1"/>
    <property type="molecule type" value="Genomic_DNA"/>
</dbReference>
<proteinExistence type="predicted"/>
<organism evidence="1 2">
    <name type="scientific">Fusarium longipes</name>
    <dbReference type="NCBI Taxonomy" id="694270"/>
    <lineage>
        <taxon>Eukaryota</taxon>
        <taxon>Fungi</taxon>
        <taxon>Dikarya</taxon>
        <taxon>Ascomycota</taxon>
        <taxon>Pezizomycotina</taxon>
        <taxon>Sordariomycetes</taxon>
        <taxon>Hypocreomycetidae</taxon>
        <taxon>Hypocreales</taxon>
        <taxon>Nectriaceae</taxon>
        <taxon>Fusarium</taxon>
    </lineage>
</organism>